<keyword evidence="3" id="KW-0472">Membrane</keyword>
<feature type="transmembrane region" description="Helical" evidence="3">
    <location>
        <begin position="750"/>
        <end position="773"/>
    </location>
</feature>
<evidence type="ECO:0000256" key="3">
    <source>
        <dbReference type="SAM" id="Phobius"/>
    </source>
</evidence>
<accession>R6U4N2</accession>
<dbReference type="InterPro" id="IPR016024">
    <property type="entry name" value="ARM-type_fold"/>
</dbReference>
<keyword evidence="3" id="KW-1133">Transmembrane helix</keyword>
<comment type="caution">
    <text evidence="5">The sequence shown here is derived from an EMBL/GenBank/DDBJ whole genome shotgun (WGS) entry which is preliminary data.</text>
</comment>
<dbReference type="Proteomes" id="UP000018162">
    <property type="component" value="Unassembled WGS sequence"/>
</dbReference>
<dbReference type="PANTHER" id="PTHR37813">
    <property type="entry name" value="FELS-2 PROPHAGE PROTEIN"/>
    <property type="match status" value="1"/>
</dbReference>
<protein>
    <submittedName>
        <fullName evidence="5">Immunity-specific protein Beta241</fullName>
    </submittedName>
</protein>
<feature type="transmembrane region" description="Helical" evidence="3">
    <location>
        <begin position="584"/>
        <end position="613"/>
    </location>
</feature>
<organism evidence="5 6">
    <name type="scientific">Agathobacter rectalis CAG:36</name>
    <dbReference type="NCBI Taxonomy" id="1263079"/>
    <lineage>
        <taxon>Bacteria</taxon>
        <taxon>Bacillati</taxon>
        <taxon>Bacillota</taxon>
        <taxon>Clostridia</taxon>
        <taxon>Lachnospirales</taxon>
        <taxon>Lachnospiraceae</taxon>
        <taxon>Agathobacter</taxon>
    </lineage>
</organism>
<feature type="transmembrane region" description="Helical" evidence="3">
    <location>
        <begin position="657"/>
        <end position="686"/>
    </location>
</feature>
<proteinExistence type="predicted"/>
<feature type="transmembrane region" description="Helical" evidence="3">
    <location>
        <begin position="831"/>
        <end position="850"/>
    </location>
</feature>
<feature type="transmembrane region" description="Helical" evidence="3">
    <location>
        <begin position="805"/>
        <end position="824"/>
    </location>
</feature>
<feature type="transmembrane region" description="Helical" evidence="3">
    <location>
        <begin position="856"/>
        <end position="875"/>
    </location>
</feature>
<keyword evidence="3" id="KW-0812">Transmembrane</keyword>
<reference evidence="5" key="1">
    <citation type="submission" date="2012-11" db="EMBL/GenBank/DDBJ databases">
        <title>Dependencies among metagenomic species, viruses, plasmids and units of genetic variation.</title>
        <authorList>
            <person name="Nielsen H.B."/>
            <person name="Almeida M."/>
            <person name="Juncker A.S."/>
            <person name="Rasmussen S."/>
            <person name="Li J."/>
            <person name="Sunagawa S."/>
            <person name="Plichta D."/>
            <person name="Gautier L."/>
            <person name="Le Chatelier E."/>
            <person name="Peletier E."/>
            <person name="Bonde I."/>
            <person name="Nielsen T."/>
            <person name="Manichanh C."/>
            <person name="Arumugam M."/>
            <person name="Batto J."/>
            <person name="Santos M.B.Q.D."/>
            <person name="Blom N."/>
            <person name="Borruel N."/>
            <person name="Burgdorf K.S."/>
            <person name="Boumezbeur F."/>
            <person name="Casellas F."/>
            <person name="Dore J."/>
            <person name="Guarner F."/>
            <person name="Hansen T."/>
            <person name="Hildebrand F."/>
            <person name="Kaas R.S."/>
            <person name="Kennedy S."/>
            <person name="Kristiansen K."/>
            <person name="Kultima J.R."/>
            <person name="Leonard P."/>
            <person name="Levenez F."/>
            <person name="Lund O."/>
            <person name="Moumen B."/>
            <person name="Le Paslier D."/>
            <person name="Pons N."/>
            <person name="Pedersen O."/>
            <person name="Prifti E."/>
            <person name="Qin J."/>
            <person name="Raes J."/>
            <person name="Tap J."/>
            <person name="Tims S."/>
            <person name="Ussery D.W."/>
            <person name="Yamada T."/>
            <person name="MetaHit consortium"/>
            <person name="Renault P."/>
            <person name="Sicheritz-Ponten T."/>
            <person name="Bork P."/>
            <person name="Wang J."/>
            <person name="Brunak S."/>
            <person name="Ehrlich S.D."/>
        </authorList>
    </citation>
    <scope>NUCLEOTIDE SEQUENCE [LARGE SCALE GENOMIC DNA]</scope>
</reference>
<feature type="domain" description="Phage tail tape measure protein" evidence="4">
    <location>
        <begin position="269"/>
        <end position="460"/>
    </location>
</feature>
<keyword evidence="2" id="KW-0175">Coiled coil</keyword>
<dbReference type="SUPFAM" id="SSF48371">
    <property type="entry name" value="ARM repeat"/>
    <property type="match status" value="1"/>
</dbReference>
<dbReference type="Pfam" id="PF10145">
    <property type="entry name" value="PhageMin_Tail"/>
    <property type="match status" value="1"/>
</dbReference>
<evidence type="ECO:0000313" key="5">
    <source>
        <dbReference type="EMBL" id="CDC75041.1"/>
    </source>
</evidence>
<evidence type="ECO:0000256" key="1">
    <source>
        <dbReference type="ARBA" id="ARBA00022612"/>
    </source>
</evidence>
<dbReference type="EMBL" id="CBFV010000094">
    <property type="protein sequence ID" value="CDC75041.1"/>
    <property type="molecule type" value="Genomic_DNA"/>
</dbReference>
<feature type="transmembrane region" description="Helical" evidence="3">
    <location>
        <begin position="724"/>
        <end position="744"/>
    </location>
</feature>
<dbReference type="PANTHER" id="PTHR37813:SF1">
    <property type="entry name" value="FELS-2 PROPHAGE PROTEIN"/>
    <property type="match status" value="1"/>
</dbReference>
<dbReference type="AlphaFoldDB" id="R6U4N2"/>
<dbReference type="InterPro" id="IPR010090">
    <property type="entry name" value="Phage_tape_meas"/>
</dbReference>
<name>R6U4N2_9FIRM</name>
<evidence type="ECO:0000259" key="4">
    <source>
        <dbReference type="Pfam" id="PF10145"/>
    </source>
</evidence>
<evidence type="ECO:0000256" key="2">
    <source>
        <dbReference type="SAM" id="Coils"/>
    </source>
</evidence>
<gene>
    <name evidence="5" type="ORF">BN626_01936</name>
</gene>
<feature type="transmembrane region" description="Helical" evidence="3">
    <location>
        <begin position="780"/>
        <end position="799"/>
    </location>
</feature>
<evidence type="ECO:0000313" key="6">
    <source>
        <dbReference type="Proteomes" id="UP000018162"/>
    </source>
</evidence>
<keyword evidence="1" id="KW-1188">Viral release from host cell</keyword>
<feature type="coiled-coil region" evidence="2">
    <location>
        <begin position="87"/>
        <end position="198"/>
    </location>
</feature>
<sequence length="1104" mass="117617">MAGKTLQSTIEIAGTLSPSLQQAIKQAVDRLEEMSQETLESAGAAAKLAAEISTQESVLKNLQRGYEDYIVSGSESTDEALKLADTIQDLSNELNENRGALEAAHEAAQKLAGGQQETADAYSKLQKQIGEQEAELATLRRSYANVALEQGETSAEARQLASQISQLSGDLNENRQRLSAAEQAADQLGNSLEDAGQDAESSSEGYTVLKNVLANLVTEGINKAVDAFKELATEGDTSLAMLSARTGATAQELEGFEDVMYEVYNSNYGDSLGDVSEKLSTVIQMTDNLDKASLAQITKNAIALEDVFGFDVVESLRAANSLTDQFGISAEEAFNLIVQGAQKGLNQNDDLLDTINEYSVQFRNAGYSADDMFNMLANGAETGTWSIDKLGDAVKEFNIRMSDGTANEYLEQLGLNTEEVIAQFNKGGPEAQAAIGDIMEALQECDDATLQYQAGVGLFGTMWEDLGVDTVASLMDTQGAIQSTSDAMAQLDSAAYDTLESSLSQLGRTIKSEVVQPVAEELTPAMKEAVDYVNANVAPAVDWVSSHLPEIGLALGTLSAVLVAMNWGSLVAQFGKIKGAITGFTTALGAVSGPVMAVIAIVAALAAGFMYLWQTNEDFRANVTAIWAELQASFSELGAGIMQMINQLMPLIQQTAATVLSAFAQIASAVIPVLVELIGAILPVIIDLINQMLPILTQIVQTVLTTLIDLINQLLPVIMQIIQAVLPVLVEFINALLPVLMQIVQAILPVFVQLISALLPILSQIVTAIMPVIIQLLNTILPIIMQIIQAVLPILIQILNMLTPILNMIVSLLTPILNLIISLVEPILNLIMSAITPLINIFMSLINTVLQPIMPILQALANIFTAVLGAAIQAIQPIVQSLISIFQGLINFITGVFSGSWSSAWSGVVQVFGGLWDGLVGLVKAPINAVIGLVNSAINALNGISVTIPDWVPAVGGKTFGINIPNIPMLATGGFTDGVSIAGEEGMEAVISFDPAYRDQNIAIWQKAGQLLGTLGSSSGENAGLTNTAGKLLALDDFSLGSLANNTSTVIYYDFSGFTWSPQIQTEGSGEDADDFMARLKAHEAEFFDWLEEFIQAREVALYA</sequence>